<keyword evidence="2" id="KW-1185">Reference proteome</keyword>
<name>A0ABQ9KR68_HEVBR</name>
<dbReference type="Proteomes" id="UP001174677">
    <property type="component" value="Chromosome 16"/>
</dbReference>
<dbReference type="EMBL" id="JARPOI010000016">
    <property type="protein sequence ID" value="KAJ9146705.1"/>
    <property type="molecule type" value="Genomic_DNA"/>
</dbReference>
<reference evidence="1" key="1">
    <citation type="journal article" date="2023" name="Plant Biotechnol. J.">
        <title>Chromosome-level wild Hevea brasiliensis genome provides new tools for genomic-assisted breeding and valuable loci to elevate rubber yield.</title>
        <authorList>
            <person name="Cheng H."/>
            <person name="Song X."/>
            <person name="Hu Y."/>
            <person name="Wu T."/>
            <person name="Yang Q."/>
            <person name="An Z."/>
            <person name="Feng S."/>
            <person name="Deng Z."/>
            <person name="Wu W."/>
            <person name="Zeng X."/>
            <person name="Tu M."/>
            <person name="Wang X."/>
            <person name="Huang H."/>
        </authorList>
    </citation>
    <scope>NUCLEOTIDE SEQUENCE</scope>
    <source>
        <strain evidence="1">MT/VB/25A 57/8</strain>
    </source>
</reference>
<organism evidence="1 2">
    <name type="scientific">Hevea brasiliensis</name>
    <name type="common">Para rubber tree</name>
    <name type="synonym">Siphonia brasiliensis</name>
    <dbReference type="NCBI Taxonomy" id="3981"/>
    <lineage>
        <taxon>Eukaryota</taxon>
        <taxon>Viridiplantae</taxon>
        <taxon>Streptophyta</taxon>
        <taxon>Embryophyta</taxon>
        <taxon>Tracheophyta</taxon>
        <taxon>Spermatophyta</taxon>
        <taxon>Magnoliopsida</taxon>
        <taxon>eudicotyledons</taxon>
        <taxon>Gunneridae</taxon>
        <taxon>Pentapetalae</taxon>
        <taxon>rosids</taxon>
        <taxon>fabids</taxon>
        <taxon>Malpighiales</taxon>
        <taxon>Euphorbiaceae</taxon>
        <taxon>Crotonoideae</taxon>
        <taxon>Micrandreae</taxon>
        <taxon>Hevea</taxon>
    </lineage>
</organism>
<evidence type="ECO:0000313" key="2">
    <source>
        <dbReference type="Proteomes" id="UP001174677"/>
    </source>
</evidence>
<accession>A0ABQ9KR68</accession>
<gene>
    <name evidence="1" type="ORF">P3X46_028938</name>
</gene>
<proteinExistence type="predicted"/>
<sequence>MQSPPRTTHSAATDYSNHHPLSAAPHLINHHVPPLLNVSLSFHHVSTSSFSLSPSTLAFLHHRHHVSSLHVSRSTARPLFGCFSF</sequence>
<evidence type="ECO:0000313" key="1">
    <source>
        <dbReference type="EMBL" id="KAJ9146705.1"/>
    </source>
</evidence>
<comment type="caution">
    <text evidence="1">The sequence shown here is derived from an EMBL/GenBank/DDBJ whole genome shotgun (WGS) entry which is preliminary data.</text>
</comment>
<protein>
    <submittedName>
        <fullName evidence="1">Uncharacterized protein</fullName>
    </submittedName>
</protein>